<sequence>MQQVFYKRPWTIKGAHLILKEWSPDLAWDEVDFNWSTFWIQVHSVPRSWKSKESLKLIGKEVGIVKEVELNEENVHSWNWFIRVRIDVEVSRPLKHGIFLPRKGLKDLWIGLKYEKLPDLYLKCGIMGHESRFCGCQPSTLSNEHGFRFLAFGPWMRTENDLSPPGHDEGQVRQKLWSGIEVEDIRMAKATLEGGSTEGGSTVLHDDSPVTNLGSKAYYHSNTLEIVTPNPTKCQPVKTKPTQIFPSNNSPGFAHKALAVGPLPINTHIQLNSKPHTQTTAHDQPNSLTNPIPSQALSSTLLSPDPPNSASVDLSYPIPKPKWKKLARNISISLSSVPNLRLLGTSKRKTEVLSTQDEDAAPCLPKQRRLNVSLEDDLSFSATVQELHTLVKSEVPRVVFLMETRFEARNIEWLRIKLGMKGALAVDRVGFGGGLAMLWSSDITVSVRSYSPRHIDAEIILENGVHWRFTGFYGNPEHHRRTKSWNLMRRLGAECSLPWLVCGDFNEIMDNGEKLGFRSRAQRLMANFREALTNCELSDLGFQGPKFTWSNLQSNENVIFAKLDRGVSTRKWLRLFPATRVRIIPFVPSDHHARKRKNEILRLRNQDGNWVANREEMSGLVNHYFHNMFTSSNPMGIDQVVNVVDRVVTADMNRWLIKDFDASEVRQALFQLHLTKAPGPDGMSAIFFQTYWHIVGHDFTSAIHDFLNSGNWLSAVNFTHIVMIPKTKSPESIAQFRPISLCNVIYKTISKVLANRLKVILLSIISESQSAFVSRRLISDNILVAFESLHYLKNKRKGKTTHMAAKLDMSKAYDRVEWGYLEALMLRLGLNGVWVKIIMKCLTTVSYSVLLNGLSALLRKGEAEFMFRGVAICRGGPRVTHLLFADDYMLFFIATSEECRMVLNILDQYEAASGLPSFVGRSKIKAFEDLSTKVWKKLQGWKEKLLSQAGREILIKAVTQAIPVYAMSCFCIPDGICASINSMTGNFWWGQKTNKRKMHWKSWHGMCSSKADGGMGFRNLKFFNLALLAKQAWRIIHHPNSLIGRIFKAKYFPRCTFMKANIPNHSSFIWRSIAQARELIVKGSRWCAGDGATIRIWQDNWLPSSNGQKVISPNNVLHPSARVCELLSPSFSWNEELIEEIFLPFEAESIKNIPLVGVNKPDRFIWAQTSNGIFSVQSAYHMLVEDSNNCSQGASSSTSRWRKFWKKLWLVQVPQKIKLFMWKSCSNILPIRTKLFDRKVISNYSCPVCGEEAETIDHMFIECSVALAVWDKHSNSMALFQSGMCFVDWVEEILTNLSSPDIEIFFTLVWFIWRHRNEVWSESHLGEVHQISPKASRYALEFLEAVSDPTPTVEVPSSFWTPPSSLLLYKVNVASVIFKERREVGIGVVVRNSQGVVLAASSEKVRSEGDLLWVSAISLLKALKFLLSIGFFDVEIECNSPHLVSILSLGKDFFTETGRIIEDIRELLPSFNSVSFKSIPKSCNRVALALASFSKEKDEQSVWLEDCPSFLFPILLDEAKTPGLVKWAERFCADGAVKGVMPETEKLVEFSKVLLAKLSGAPPKK</sequence>
<feature type="compositionally biased region" description="Polar residues" evidence="1">
    <location>
        <begin position="275"/>
        <end position="312"/>
    </location>
</feature>
<dbReference type="InterPro" id="IPR026960">
    <property type="entry name" value="RVT-Znf"/>
</dbReference>
<feature type="domain" description="RNase H type-1" evidence="4">
    <location>
        <begin position="1379"/>
        <end position="1493"/>
    </location>
</feature>
<dbReference type="InterPro" id="IPR000477">
    <property type="entry name" value="RT_dom"/>
</dbReference>
<dbReference type="PANTHER" id="PTHR33116:SF86">
    <property type="entry name" value="REVERSE TRANSCRIPTASE DOMAIN-CONTAINING PROTEIN"/>
    <property type="match status" value="1"/>
</dbReference>
<dbReference type="InterPro" id="IPR002156">
    <property type="entry name" value="RNaseH_domain"/>
</dbReference>
<dbReference type="SUPFAM" id="SSF47616">
    <property type="entry name" value="GST C-terminal domain-like"/>
    <property type="match status" value="1"/>
</dbReference>
<protein>
    <recommendedName>
        <fullName evidence="7">Reverse transcriptase domain-containing protein</fullName>
    </recommendedName>
</protein>
<feature type="domain" description="Reverse transcriptase zinc-binding" evidence="5">
    <location>
        <begin position="1174"/>
        <end position="1270"/>
    </location>
</feature>
<dbReference type="InterPro" id="IPR044730">
    <property type="entry name" value="RNase_H-like_dom_plant"/>
</dbReference>
<evidence type="ECO:0000259" key="4">
    <source>
        <dbReference type="Pfam" id="PF13456"/>
    </source>
</evidence>
<evidence type="ECO:0000313" key="6">
    <source>
        <dbReference type="EMBL" id="SPD13423.1"/>
    </source>
</evidence>
<dbReference type="CDD" id="cd01650">
    <property type="entry name" value="RT_nLTR_like"/>
    <property type="match status" value="1"/>
</dbReference>
<evidence type="ECO:0000256" key="1">
    <source>
        <dbReference type="SAM" id="MobiDB-lite"/>
    </source>
</evidence>
<evidence type="ECO:0000259" key="3">
    <source>
        <dbReference type="Pfam" id="PF03372"/>
    </source>
</evidence>
<name>A0A2N9HNV6_FAGSY</name>
<dbReference type="InterPro" id="IPR036691">
    <property type="entry name" value="Endo/exonu/phosph_ase_sf"/>
</dbReference>
<dbReference type="CDD" id="cd06222">
    <property type="entry name" value="RNase_H_like"/>
    <property type="match status" value="1"/>
</dbReference>
<reference evidence="6" key="1">
    <citation type="submission" date="2018-02" db="EMBL/GenBank/DDBJ databases">
        <authorList>
            <person name="Cohen D.B."/>
            <person name="Kent A.D."/>
        </authorList>
    </citation>
    <scope>NUCLEOTIDE SEQUENCE</scope>
</reference>
<evidence type="ECO:0000259" key="2">
    <source>
        <dbReference type="Pfam" id="PF00078"/>
    </source>
</evidence>
<evidence type="ECO:0000259" key="5">
    <source>
        <dbReference type="Pfam" id="PF13966"/>
    </source>
</evidence>
<dbReference type="GO" id="GO:0003676">
    <property type="term" value="F:nucleic acid binding"/>
    <property type="evidence" value="ECO:0007669"/>
    <property type="project" value="InterPro"/>
</dbReference>
<dbReference type="PANTHER" id="PTHR33116">
    <property type="entry name" value="REVERSE TRANSCRIPTASE ZINC-BINDING DOMAIN-CONTAINING PROTEIN-RELATED-RELATED"/>
    <property type="match status" value="1"/>
</dbReference>
<dbReference type="SUPFAM" id="SSF56219">
    <property type="entry name" value="DNase I-like"/>
    <property type="match status" value="1"/>
</dbReference>
<dbReference type="InterPro" id="IPR005135">
    <property type="entry name" value="Endo/exonuclease/phosphatase"/>
</dbReference>
<dbReference type="Pfam" id="PF13456">
    <property type="entry name" value="RVT_3"/>
    <property type="match status" value="1"/>
</dbReference>
<dbReference type="Gene3D" id="1.20.1050.10">
    <property type="match status" value="1"/>
</dbReference>
<dbReference type="Pfam" id="PF00078">
    <property type="entry name" value="RVT_1"/>
    <property type="match status" value="1"/>
</dbReference>
<dbReference type="Pfam" id="PF03372">
    <property type="entry name" value="Exo_endo_phos"/>
    <property type="match status" value="1"/>
</dbReference>
<feature type="domain" description="Endonuclease/exonuclease/phosphatase" evidence="3">
    <location>
        <begin position="371"/>
        <end position="548"/>
    </location>
</feature>
<feature type="region of interest" description="Disordered" evidence="1">
    <location>
        <begin position="275"/>
        <end position="313"/>
    </location>
</feature>
<gene>
    <name evidence="6" type="ORF">FSB_LOCUS41305</name>
</gene>
<accession>A0A2N9HNV6</accession>
<proteinExistence type="predicted"/>
<evidence type="ECO:0008006" key="7">
    <source>
        <dbReference type="Google" id="ProtNLM"/>
    </source>
</evidence>
<dbReference type="GO" id="GO:0004523">
    <property type="term" value="F:RNA-DNA hybrid ribonuclease activity"/>
    <property type="evidence" value="ECO:0007669"/>
    <property type="project" value="InterPro"/>
</dbReference>
<dbReference type="Pfam" id="PF13966">
    <property type="entry name" value="zf-RVT"/>
    <property type="match status" value="1"/>
</dbReference>
<dbReference type="EMBL" id="OIVN01003768">
    <property type="protein sequence ID" value="SPD13423.1"/>
    <property type="molecule type" value="Genomic_DNA"/>
</dbReference>
<dbReference type="InterPro" id="IPR036282">
    <property type="entry name" value="Glutathione-S-Trfase_C_sf"/>
</dbReference>
<dbReference type="Gene3D" id="3.60.10.10">
    <property type="entry name" value="Endonuclease/exonuclease/phosphatase"/>
    <property type="match status" value="1"/>
</dbReference>
<feature type="domain" description="Reverse transcriptase" evidence="2">
    <location>
        <begin position="724"/>
        <end position="915"/>
    </location>
</feature>
<organism evidence="6">
    <name type="scientific">Fagus sylvatica</name>
    <name type="common">Beechnut</name>
    <dbReference type="NCBI Taxonomy" id="28930"/>
    <lineage>
        <taxon>Eukaryota</taxon>
        <taxon>Viridiplantae</taxon>
        <taxon>Streptophyta</taxon>
        <taxon>Embryophyta</taxon>
        <taxon>Tracheophyta</taxon>
        <taxon>Spermatophyta</taxon>
        <taxon>Magnoliopsida</taxon>
        <taxon>eudicotyledons</taxon>
        <taxon>Gunneridae</taxon>
        <taxon>Pentapetalae</taxon>
        <taxon>rosids</taxon>
        <taxon>fabids</taxon>
        <taxon>Fagales</taxon>
        <taxon>Fagaceae</taxon>
        <taxon>Fagus</taxon>
    </lineage>
</organism>